<reference evidence="3 4" key="1">
    <citation type="submission" date="2017-03" db="EMBL/GenBank/DDBJ databases">
        <title>Genome sequence of Clostridium oryzae DSM 28571.</title>
        <authorList>
            <person name="Poehlein A."/>
            <person name="Daniel R."/>
        </authorList>
    </citation>
    <scope>NUCLEOTIDE SEQUENCE [LARGE SCALE GENOMIC DNA]</scope>
    <source>
        <strain evidence="3 4">DSM 28571</strain>
    </source>
</reference>
<dbReference type="OrthoDB" id="1634477at2"/>
<evidence type="ECO:0000313" key="4">
    <source>
        <dbReference type="Proteomes" id="UP000190080"/>
    </source>
</evidence>
<evidence type="ECO:0000313" key="3">
    <source>
        <dbReference type="EMBL" id="OPJ60951.1"/>
    </source>
</evidence>
<gene>
    <name evidence="3" type="ORF">CLORY_24990</name>
</gene>
<dbReference type="SUPFAM" id="SSF55874">
    <property type="entry name" value="ATPase domain of HSP90 chaperone/DNA topoisomerase II/histidine kinase"/>
    <property type="match status" value="1"/>
</dbReference>
<dbReference type="PANTHER" id="PTHR40448:SF1">
    <property type="entry name" value="TWO-COMPONENT SENSOR HISTIDINE KINASE"/>
    <property type="match status" value="1"/>
</dbReference>
<dbReference type="EMBL" id="MZGV01000026">
    <property type="protein sequence ID" value="OPJ60951.1"/>
    <property type="molecule type" value="Genomic_DNA"/>
</dbReference>
<feature type="transmembrane region" description="Helical" evidence="1">
    <location>
        <begin position="12"/>
        <end position="29"/>
    </location>
</feature>
<feature type="transmembrane region" description="Helical" evidence="1">
    <location>
        <begin position="41"/>
        <end position="57"/>
    </location>
</feature>
<dbReference type="Pfam" id="PF14501">
    <property type="entry name" value="HATPase_c_5"/>
    <property type="match status" value="1"/>
</dbReference>
<keyword evidence="4" id="KW-1185">Reference proteome</keyword>
<dbReference type="Proteomes" id="UP000190080">
    <property type="component" value="Unassembled WGS sequence"/>
</dbReference>
<proteinExistence type="predicted"/>
<dbReference type="CDD" id="cd16935">
    <property type="entry name" value="HATPase_AgrC-ComD-like"/>
    <property type="match status" value="1"/>
</dbReference>
<protein>
    <recommendedName>
        <fullName evidence="2">Sensor histidine kinase NatK-like C-terminal domain-containing protein</fullName>
    </recommendedName>
</protein>
<feature type="transmembrane region" description="Helical" evidence="1">
    <location>
        <begin position="194"/>
        <end position="214"/>
    </location>
</feature>
<evidence type="ECO:0000256" key="1">
    <source>
        <dbReference type="SAM" id="Phobius"/>
    </source>
</evidence>
<dbReference type="GO" id="GO:0042802">
    <property type="term" value="F:identical protein binding"/>
    <property type="evidence" value="ECO:0007669"/>
    <property type="project" value="TreeGrafter"/>
</dbReference>
<evidence type="ECO:0000259" key="2">
    <source>
        <dbReference type="Pfam" id="PF14501"/>
    </source>
</evidence>
<sequence>MINDAFRIFEQIVIILIGFFSTYIIFYFMSRFERTLYRRKYVYVIAYLIYTGALFVAQIFGGFTLNIIVTIFGTILVGHFLYNNKKIYIFYYSLYIVAILCFNIAALPMLEAIYRLVNVDFYNVVTLNIASSVVVQFINLSATKLFIIFYGRKNIQKISRFQYFNFLVLPLFSIFYVITLLMYMQIYISIEDLILLTVNIASIIVLNVFITNVFESVSRNNELKSELLLYEQQTKMQYDYYNSLEKKYKNSRKLIHDVKNHLQTIEELYRQQDSEKAKQYAKDMDKMFDKFAQRSYTSNKVLNIILNDKIQKAEELHIFFDCKIGNADMNFIKDIDLTSIFANLIDNAIEGARKANKQKYVLLKMDKFNGSFVINIENSIDKTPATIGHKFQSSKKNHEAIGIGNVKRTLEKYEGDVRIHFSDKVFKVNIVIPEA</sequence>
<dbReference type="InterPro" id="IPR036890">
    <property type="entry name" value="HATPase_C_sf"/>
</dbReference>
<dbReference type="InterPro" id="IPR032834">
    <property type="entry name" value="NatK-like_C"/>
</dbReference>
<dbReference type="RefSeq" id="WP_079424922.1">
    <property type="nucleotide sequence ID" value="NZ_MZGV01000026.1"/>
</dbReference>
<keyword evidence="1" id="KW-0812">Transmembrane</keyword>
<keyword evidence="1" id="KW-1133">Transmembrane helix</keyword>
<feature type="transmembrane region" description="Helical" evidence="1">
    <location>
        <begin position="163"/>
        <end position="188"/>
    </location>
</feature>
<feature type="transmembrane region" description="Helical" evidence="1">
    <location>
        <begin position="129"/>
        <end position="151"/>
    </location>
</feature>
<accession>A0A1V4ILP0</accession>
<feature type="transmembrane region" description="Helical" evidence="1">
    <location>
        <begin position="89"/>
        <end position="109"/>
    </location>
</feature>
<comment type="caution">
    <text evidence="3">The sequence shown here is derived from an EMBL/GenBank/DDBJ whole genome shotgun (WGS) entry which is preliminary data.</text>
</comment>
<keyword evidence="1" id="KW-0472">Membrane</keyword>
<dbReference type="STRING" id="1450648.CLORY_24990"/>
<dbReference type="AlphaFoldDB" id="A0A1V4ILP0"/>
<name>A0A1V4ILP0_9CLOT</name>
<organism evidence="3 4">
    <name type="scientific">Clostridium oryzae</name>
    <dbReference type="NCBI Taxonomy" id="1450648"/>
    <lineage>
        <taxon>Bacteria</taxon>
        <taxon>Bacillati</taxon>
        <taxon>Bacillota</taxon>
        <taxon>Clostridia</taxon>
        <taxon>Eubacteriales</taxon>
        <taxon>Clostridiaceae</taxon>
        <taxon>Clostridium</taxon>
    </lineage>
</organism>
<feature type="domain" description="Sensor histidine kinase NatK-like C-terminal" evidence="2">
    <location>
        <begin position="334"/>
        <end position="433"/>
    </location>
</feature>
<dbReference type="PANTHER" id="PTHR40448">
    <property type="entry name" value="TWO-COMPONENT SENSOR HISTIDINE KINASE"/>
    <property type="match status" value="1"/>
</dbReference>
<feature type="transmembrane region" description="Helical" evidence="1">
    <location>
        <begin position="63"/>
        <end position="82"/>
    </location>
</feature>
<dbReference type="Gene3D" id="3.30.565.10">
    <property type="entry name" value="Histidine kinase-like ATPase, C-terminal domain"/>
    <property type="match status" value="1"/>
</dbReference>